<dbReference type="GeneID" id="27693114"/>
<gene>
    <name evidence="2" type="ORF">Z519_00186</name>
</gene>
<name>A0A0D2I5L7_CLAB1</name>
<organism evidence="2 3">
    <name type="scientific">Cladophialophora bantiana (strain ATCC 10958 / CBS 173.52 / CDC B-1940 / NIH 8579)</name>
    <name type="common">Xylohypha bantiana</name>
    <dbReference type="NCBI Taxonomy" id="1442370"/>
    <lineage>
        <taxon>Eukaryota</taxon>
        <taxon>Fungi</taxon>
        <taxon>Dikarya</taxon>
        <taxon>Ascomycota</taxon>
        <taxon>Pezizomycotina</taxon>
        <taxon>Eurotiomycetes</taxon>
        <taxon>Chaetothyriomycetidae</taxon>
        <taxon>Chaetothyriales</taxon>
        <taxon>Herpotrichiellaceae</taxon>
        <taxon>Cladophialophora</taxon>
    </lineage>
</organism>
<proteinExistence type="predicted"/>
<dbReference type="VEuPathDB" id="FungiDB:Z519_00186"/>
<accession>A0A0D2I5L7</accession>
<protein>
    <recommendedName>
        <fullName evidence="4">Fungal N-terminal domain-containing protein</fullName>
    </recommendedName>
</protein>
<evidence type="ECO:0008006" key="4">
    <source>
        <dbReference type="Google" id="ProtNLM"/>
    </source>
</evidence>
<dbReference type="Proteomes" id="UP000053789">
    <property type="component" value="Unassembled WGS sequence"/>
</dbReference>
<sequence>MAVALAALSLGSSILQAIDFGSTFVSMARKIRGVTHRNQESLDEIASLRVLNTNLSDLSGTFAHNQVPLIWQARAIELVRSLNELGLGDAARKRDALYSAFRLTWKRDDINGLRARVNDFRSQLTLSLLVSMRYYASQSLIQQSAILRGLREVRKSTQPGGSTISNTSDPFGTSVLNYVTWKLHRRQQDLAKLFLKTDIIRAVRDAPAGRSEVRSCIVGATIPEEAGKRSLNNDKWAAFKDWLESDVKSYWITRKAGAQESLP</sequence>
<dbReference type="OrthoDB" id="4155987at2759"/>
<reference evidence="2" key="1">
    <citation type="submission" date="2015-01" db="EMBL/GenBank/DDBJ databases">
        <title>The Genome Sequence of Cladophialophora bantiana CBS 173.52.</title>
        <authorList>
            <consortium name="The Broad Institute Genomics Platform"/>
            <person name="Cuomo C."/>
            <person name="de Hoog S."/>
            <person name="Gorbushina A."/>
            <person name="Stielow B."/>
            <person name="Teixiera M."/>
            <person name="Abouelleil A."/>
            <person name="Chapman S.B."/>
            <person name="Priest M."/>
            <person name="Young S.K."/>
            <person name="Wortman J."/>
            <person name="Nusbaum C."/>
            <person name="Birren B."/>
        </authorList>
    </citation>
    <scope>NUCLEOTIDE SEQUENCE [LARGE SCALE GENOMIC DNA]</scope>
    <source>
        <strain evidence="2">CBS 173.52</strain>
    </source>
</reference>
<feature type="signal peptide" evidence="1">
    <location>
        <begin position="1"/>
        <end position="17"/>
    </location>
</feature>
<dbReference type="AlphaFoldDB" id="A0A0D2I5L7"/>
<dbReference type="EMBL" id="KN846980">
    <property type="protein sequence ID" value="KIW98525.1"/>
    <property type="molecule type" value="Genomic_DNA"/>
</dbReference>
<keyword evidence="3" id="KW-1185">Reference proteome</keyword>
<dbReference type="HOGENOM" id="CLU_1057688_0_0_1"/>
<feature type="chain" id="PRO_5002244226" description="Fungal N-terminal domain-containing protein" evidence="1">
    <location>
        <begin position="18"/>
        <end position="263"/>
    </location>
</feature>
<evidence type="ECO:0000313" key="3">
    <source>
        <dbReference type="Proteomes" id="UP000053789"/>
    </source>
</evidence>
<evidence type="ECO:0000313" key="2">
    <source>
        <dbReference type="EMBL" id="KIW98525.1"/>
    </source>
</evidence>
<dbReference type="RefSeq" id="XP_016625194.1">
    <property type="nucleotide sequence ID" value="XM_016757945.1"/>
</dbReference>
<keyword evidence="1" id="KW-0732">Signal</keyword>
<evidence type="ECO:0000256" key="1">
    <source>
        <dbReference type="SAM" id="SignalP"/>
    </source>
</evidence>